<organism evidence="10 11">
    <name type="scientific">Jimgerdemannia flammicorona</name>
    <dbReference type="NCBI Taxonomy" id="994334"/>
    <lineage>
        <taxon>Eukaryota</taxon>
        <taxon>Fungi</taxon>
        <taxon>Fungi incertae sedis</taxon>
        <taxon>Mucoromycota</taxon>
        <taxon>Mucoromycotina</taxon>
        <taxon>Endogonomycetes</taxon>
        <taxon>Endogonales</taxon>
        <taxon>Endogonaceae</taxon>
        <taxon>Jimgerdemannia</taxon>
    </lineage>
</organism>
<dbReference type="InterPro" id="IPR028564">
    <property type="entry name" value="MT_TRM10-typ"/>
</dbReference>
<evidence type="ECO:0000259" key="9">
    <source>
        <dbReference type="PROSITE" id="PS51675"/>
    </source>
</evidence>
<keyword evidence="5" id="KW-0949">S-adenosyl-L-methionine</keyword>
<evidence type="ECO:0000313" key="10">
    <source>
        <dbReference type="EMBL" id="RUO95539.1"/>
    </source>
</evidence>
<sequence length="159" mass="18267">MAKQIIRCYSANKVSPRPVREICIASHGGRIKECFDTRHKDVVRWSGVTWNANPYEETFDKEELVYLTADSNDRILEIDEGKVYIIGGIVDKNRHKVGCEVSEDDWERGSWRVGFQWRITRIDVLTCIANASKQGIRTAQLPIGEYIKMASRKVLTVNH</sequence>
<reference evidence="10 11" key="1">
    <citation type="journal article" date="2018" name="New Phytol.">
        <title>Phylogenomics of Endogonaceae and evolution of mycorrhizas within Mucoromycota.</title>
        <authorList>
            <person name="Chang Y."/>
            <person name="Desiro A."/>
            <person name="Na H."/>
            <person name="Sandor L."/>
            <person name="Lipzen A."/>
            <person name="Clum A."/>
            <person name="Barry K."/>
            <person name="Grigoriev I.V."/>
            <person name="Martin F.M."/>
            <person name="Stajich J.E."/>
            <person name="Smith M.E."/>
            <person name="Bonito G."/>
            <person name="Spatafora J.W."/>
        </authorList>
    </citation>
    <scope>NUCLEOTIDE SEQUENCE [LARGE SCALE GENOMIC DNA]</scope>
    <source>
        <strain evidence="10 11">GMNB39</strain>
    </source>
</reference>
<accession>A0A432ZYT2</accession>
<dbReference type="GO" id="GO:0005634">
    <property type="term" value="C:nucleus"/>
    <property type="evidence" value="ECO:0007669"/>
    <property type="project" value="TreeGrafter"/>
</dbReference>
<dbReference type="Gene3D" id="3.40.1280.30">
    <property type="match status" value="1"/>
</dbReference>
<dbReference type="CDD" id="cd18089">
    <property type="entry name" value="SPOUT_Trm10-like"/>
    <property type="match status" value="1"/>
</dbReference>
<feature type="non-terminal residue" evidence="10">
    <location>
        <position position="159"/>
    </location>
</feature>
<evidence type="ECO:0000256" key="3">
    <source>
        <dbReference type="ARBA" id="ARBA00022603"/>
    </source>
</evidence>
<dbReference type="PANTHER" id="PTHR13563">
    <property type="entry name" value="TRNA (GUANINE-9-) METHYLTRANSFERASE"/>
    <property type="match status" value="1"/>
</dbReference>
<dbReference type="EC" id="2.1.1.221" evidence="1"/>
<gene>
    <name evidence="10" type="ORF">BC936DRAFT_143803</name>
</gene>
<evidence type="ECO:0000256" key="1">
    <source>
        <dbReference type="ARBA" id="ARBA00012797"/>
    </source>
</evidence>
<dbReference type="InterPro" id="IPR038459">
    <property type="entry name" value="MT_TRM10-typ_sf"/>
</dbReference>
<keyword evidence="4" id="KW-0808">Transferase</keyword>
<evidence type="ECO:0000313" key="11">
    <source>
        <dbReference type="Proteomes" id="UP000268093"/>
    </source>
</evidence>
<dbReference type="AlphaFoldDB" id="A0A432ZYT2"/>
<name>A0A432ZYT2_9FUNG</name>
<dbReference type="GO" id="GO:0052905">
    <property type="term" value="F:tRNA (guanosine(9)-N1)-methyltransferase activity"/>
    <property type="evidence" value="ECO:0007669"/>
    <property type="project" value="UniProtKB-EC"/>
</dbReference>
<keyword evidence="3" id="KW-0489">Methyltransferase</keyword>
<keyword evidence="11" id="KW-1185">Reference proteome</keyword>
<evidence type="ECO:0000256" key="8">
    <source>
        <dbReference type="ARBA" id="ARBA00048434"/>
    </source>
</evidence>
<dbReference type="Proteomes" id="UP000268093">
    <property type="component" value="Unassembled WGS sequence"/>
</dbReference>
<feature type="domain" description="SAM-dependent MTase TRM10-type" evidence="9">
    <location>
        <begin position="1"/>
        <end position="159"/>
    </location>
</feature>
<evidence type="ECO:0000256" key="2">
    <source>
        <dbReference type="ARBA" id="ARBA00020451"/>
    </source>
</evidence>
<dbReference type="InterPro" id="IPR007356">
    <property type="entry name" value="tRNA_m1G_MeTrfase_euk"/>
</dbReference>
<dbReference type="PANTHER" id="PTHR13563:SF13">
    <property type="entry name" value="TRNA METHYLTRANSFERASE 10 HOMOLOG A"/>
    <property type="match status" value="1"/>
</dbReference>
<dbReference type="PROSITE" id="PS51675">
    <property type="entry name" value="SAM_MT_TRM10"/>
    <property type="match status" value="1"/>
</dbReference>
<comment type="caution">
    <text evidence="10">The sequence shown here is derived from an EMBL/GenBank/DDBJ whole genome shotgun (WGS) entry which is preliminary data.</text>
</comment>
<evidence type="ECO:0000256" key="7">
    <source>
        <dbReference type="ARBA" id="ARBA00032166"/>
    </source>
</evidence>
<evidence type="ECO:0000256" key="6">
    <source>
        <dbReference type="ARBA" id="ARBA00031792"/>
    </source>
</evidence>
<evidence type="ECO:0000256" key="5">
    <source>
        <dbReference type="ARBA" id="ARBA00022691"/>
    </source>
</evidence>
<comment type="catalytic activity">
    <reaction evidence="8">
        <text>guanosine(9) in tRNA + S-adenosyl-L-methionine = N(1)-methylguanosine(9) in tRNA + S-adenosyl-L-homocysteine + H(+)</text>
        <dbReference type="Rhea" id="RHEA:43156"/>
        <dbReference type="Rhea" id="RHEA-COMP:10367"/>
        <dbReference type="Rhea" id="RHEA-COMP:10368"/>
        <dbReference type="ChEBI" id="CHEBI:15378"/>
        <dbReference type="ChEBI" id="CHEBI:57856"/>
        <dbReference type="ChEBI" id="CHEBI:59789"/>
        <dbReference type="ChEBI" id="CHEBI:73542"/>
        <dbReference type="ChEBI" id="CHEBI:74269"/>
        <dbReference type="EC" id="2.1.1.221"/>
    </reaction>
</comment>
<evidence type="ECO:0000256" key="4">
    <source>
        <dbReference type="ARBA" id="ARBA00022679"/>
    </source>
</evidence>
<dbReference type="EMBL" id="RBNI01028672">
    <property type="protein sequence ID" value="RUO95539.1"/>
    <property type="molecule type" value="Genomic_DNA"/>
</dbReference>
<proteinExistence type="predicted"/>
<dbReference type="OrthoDB" id="278300at2759"/>
<dbReference type="GO" id="GO:0000049">
    <property type="term" value="F:tRNA binding"/>
    <property type="evidence" value="ECO:0007669"/>
    <property type="project" value="TreeGrafter"/>
</dbReference>
<protein>
    <recommendedName>
        <fullName evidence="2">tRNA (guanine(9)-N1)-methyltransferase</fullName>
        <ecNumber evidence="1">2.1.1.221</ecNumber>
    </recommendedName>
    <alternativeName>
        <fullName evidence="7">tRNA methyltransferase 10</fullName>
    </alternativeName>
    <alternativeName>
        <fullName evidence="6">tRNA(m1G9)-methyltransferase</fullName>
    </alternativeName>
</protein>
<dbReference type="GO" id="GO:0002939">
    <property type="term" value="P:tRNA N1-guanine methylation"/>
    <property type="evidence" value="ECO:0007669"/>
    <property type="project" value="TreeGrafter"/>
</dbReference>